<feature type="region of interest" description="Disordered" evidence="7">
    <location>
        <begin position="173"/>
        <end position="193"/>
    </location>
</feature>
<evidence type="ECO:0000256" key="2">
    <source>
        <dbReference type="ARBA" id="ARBA00022679"/>
    </source>
</evidence>
<dbReference type="InterPro" id="IPR050750">
    <property type="entry name" value="C5-MTase"/>
</dbReference>
<accession>A0A836CGP1</accession>
<dbReference type="NCBIfam" id="TIGR00675">
    <property type="entry name" value="dcm"/>
    <property type="match status" value="1"/>
</dbReference>
<dbReference type="InterPro" id="IPR001525">
    <property type="entry name" value="C5_MeTfrase"/>
</dbReference>
<evidence type="ECO:0000256" key="6">
    <source>
        <dbReference type="RuleBase" id="RU000417"/>
    </source>
</evidence>
<keyword evidence="1 4" id="KW-0489">Methyltransferase</keyword>
<evidence type="ECO:0000256" key="1">
    <source>
        <dbReference type="ARBA" id="ARBA00022603"/>
    </source>
</evidence>
<dbReference type="EMBL" id="JAFCMP010000223">
    <property type="protein sequence ID" value="KAG5183116.1"/>
    <property type="molecule type" value="Genomic_DNA"/>
</dbReference>
<comment type="catalytic activity">
    <reaction evidence="6">
        <text>a 2'-deoxycytidine in DNA + S-adenosyl-L-methionine = a 5-methyl-2'-deoxycytidine in DNA + S-adenosyl-L-homocysteine + H(+)</text>
        <dbReference type="Rhea" id="RHEA:13681"/>
        <dbReference type="Rhea" id="RHEA-COMP:11369"/>
        <dbReference type="Rhea" id="RHEA-COMP:11370"/>
        <dbReference type="ChEBI" id="CHEBI:15378"/>
        <dbReference type="ChEBI" id="CHEBI:57856"/>
        <dbReference type="ChEBI" id="CHEBI:59789"/>
        <dbReference type="ChEBI" id="CHEBI:85452"/>
        <dbReference type="ChEBI" id="CHEBI:85454"/>
        <dbReference type="EC" id="2.1.1.37"/>
    </reaction>
</comment>
<reference evidence="8" key="1">
    <citation type="submission" date="2021-02" db="EMBL/GenBank/DDBJ databases">
        <title>First Annotated Genome of the Yellow-green Alga Tribonema minus.</title>
        <authorList>
            <person name="Mahan K.M."/>
        </authorList>
    </citation>
    <scope>NUCLEOTIDE SEQUENCE</scope>
    <source>
        <strain evidence="8">UTEX B ZZ1240</strain>
    </source>
</reference>
<feature type="active site" evidence="4">
    <location>
        <position position="77"/>
    </location>
</feature>
<dbReference type="EC" id="2.1.1.37" evidence="6"/>
<dbReference type="SUPFAM" id="SSF53335">
    <property type="entry name" value="S-adenosyl-L-methionine-dependent methyltransferases"/>
    <property type="match status" value="1"/>
</dbReference>
<dbReference type="PROSITE" id="PS51679">
    <property type="entry name" value="SAM_MT_C5"/>
    <property type="match status" value="1"/>
</dbReference>
<comment type="similarity">
    <text evidence="4 5">Belongs to the class I-like SAM-binding methyltransferase superfamily. C5-methyltransferase family.</text>
</comment>
<name>A0A836CGP1_9STRA</name>
<dbReference type="Gene3D" id="3.40.50.150">
    <property type="entry name" value="Vaccinia Virus protein VP39"/>
    <property type="match status" value="1"/>
</dbReference>
<dbReference type="PRINTS" id="PR00105">
    <property type="entry name" value="C5METTRFRASE"/>
</dbReference>
<comment type="caution">
    <text evidence="8">The sequence shown here is derived from an EMBL/GenBank/DDBJ whole genome shotgun (WGS) entry which is preliminary data.</text>
</comment>
<evidence type="ECO:0000313" key="8">
    <source>
        <dbReference type="EMBL" id="KAG5183116.1"/>
    </source>
</evidence>
<keyword evidence="3 4" id="KW-0949">S-adenosyl-L-methionine</keyword>
<evidence type="ECO:0000313" key="9">
    <source>
        <dbReference type="Proteomes" id="UP000664859"/>
    </source>
</evidence>
<dbReference type="InterPro" id="IPR018117">
    <property type="entry name" value="C5_DNA_meth_AS"/>
</dbReference>
<dbReference type="AlphaFoldDB" id="A0A836CGP1"/>
<evidence type="ECO:0000256" key="5">
    <source>
        <dbReference type="RuleBase" id="RU000416"/>
    </source>
</evidence>
<dbReference type="PANTHER" id="PTHR46098:SF1">
    <property type="entry name" value="TRNA (CYTOSINE(38)-C(5))-METHYLTRANSFERASE"/>
    <property type="match status" value="1"/>
</dbReference>
<sequence length="360" mass="39205">MYNSLDVFSGIGGLSLALSGYATPVAFCEIDTPCRDTLTALMSKGNLPKVPLLRDVRKLKRDCVGCDVDLITAGFPCVGLSAAGLHQGFENPQSALFFELARVIGEFRPAFLVLENVTEVVGHLGVVHRTLNELGYDIKWCVLSAAAVGAPHLRKRWFCLGERRGDPKVSCKAAQPAGPVAPLPPWNPDDSRVGRMAPDSANARDRMAMLGNSVVPKCARHAFEHLWRLSQPEGRQVTGEAYPHSGYTAGSEVYAMEPLAAPCPAPPMRLALDPSTYAARGQGNMAMVKHRILTSPCSRTLWTTPRHGMLRACHVLTTRTARDLPTQIRFERNTTGDRGGQVDASFVEQMMGYPAGWTEH</sequence>
<dbReference type="GO" id="GO:0032259">
    <property type="term" value="P:methylation"/>
    <property type="evidence" value="ECO:0007669"/>
    <property type="project" value="UniProtKB-KW"/>
</dbReference>
<dbReference type="PANTHER" id="PTHR46098">
    <property type="entry name" value="TRNA (CYTOSINE(38)-C(5))-METHYLTRANSFERASE"/>
    <property type="match status" value="1"/>
</dbReference>
<evidence type="ECO:0000256" key="4">
    <source>
        <dbReference type="PROSITE-ProRule" id="PRU01016"/>
    </source>
</evidence>
<gene>
    <name evidence="8" type="ORF">JKP88DRAFT_273091</name>
</gene>
<keyword evidence="2 4" id="KW-0808">Transferase</keyword>
<keyword evidence="9" id="KW-1185">Reference proteome</keyword>
<organism evidence="8 9">
    <name type="scientific">Tribonema minus</name>
    <dbReference type="NCBI Taxonomy" id="303371"/>
    <lineage>
        <taxon>Eukaryota</taxon>
        <taxon>Sar</taxon>
        <taxon>Stramenopiles</taxon>
        <taxon>Ochrophyta</taxon>
        <taxon>PX clade</taxon>
        <taxon>Xanthophyceae</taxon>
        <taxon>Tribonematales</taxon>
        <taxon>Tribonemataceae</taxon>
        <taxon>Tribonema</taxon>
    </lineage>
</organism>
<evidence type="ECO:0000256" key="7">
    <source>
        <dbReference type="SAM" id="MobiDB-lite"/>
    </source>
</evidence>
<dbReference type="Proteomes" id="UP000664859">
    <property type="component" value="Unassembled WGS sequence"/>
</dbReference>
<dbReference type="OrthoDB" id="641149at2759"/>
<evidence type="ECO:0000256" key="3">
    <source>
        <dbReference type="ARBA" id="ARBA00022691"/>
    </source>
</evidence>
<proteinExistence type="inferred from homology"/>
<dbReference type="Pfam" id="PF00145">
    <property type="entry name" value="DNA_methylase"/>
    <property type="match status" value="1"/>
</dbReference>
<protein>
    <recommendedName>
        <fullName evidence="6">Cytosine-specific methyltransferase</fullName>
        <ecNumber evidence="6">2.1.1.37</ecNumber>
    </recommendedName>
</protein>
<dbReference type="InterPro" id="IPR029063">
    <property type="entry name" value="SAM-dependent_MTases_sf"/>
</dbReference>
<dbReference type="GO" id="GO:0003886">
    <property type="term" value="F:DNA (cytosine-5-)-methyltransferase activity"/>
    <property type="evidence" value="ECO:0007669"/>
    <property type="project" value="UniProtKB-EC"/>
</dbReference>
<dbReference type="PROSITE" id="PS00094">
    <property type="entry name" value="C5_MTASE_1"/>
    <property type="match status" value="1"/>
</dbReference>